<dbReference type="SUPFAM" id="SSF47781">
    <property type="entry name" value="RuvA domain 2-like"/>
    <property type="match status" value="1"/>
</dbReference>
<name>X1QVN7_9ZZZZ</name>
<dbReference type="EMBL" id="BARW01001269">
    <property type="protein sequence ID" value="GAI72632.1"/>
    <property type="molecule type" value="Genomic_DNA"/>
</dbReference>
<dbReference type="Gene3D" id="1.10.10.2220">
    <property type="match status" value="1"/>
</dbReference>
<dbReference type="Gene3D" id="1.10.150.20">
    <property type="entry name" value="5' to 3' exonuclease, C-terminal subdomain"/>
    <property type="match status" value="1"/>
</dbReference>
<evidence type="ECO:0000259" key="1">
    <source>
        <dbReference type="Pfam" id="PF14490"/>
    </source>
</evidence>
<gene>
    <name evidence="3" type="ORF">S12H4_04216</name>
</gene>
<proteinExistence type="predicted"/>
<feature type="non-terminal residue" evidence="3">
    <location>
        <position position="227"/>
    </location>
</feature>
<dbReference type="InterPro" id="IPR055446">
    <property type="entry name" value="RecD2_N_OB"/>
</dbReference>
<comment type="caution">
    <text evidence="3">The sequence shown here is derived from an EMBL/GenBank/DDBJ whole genome shotgun (WGS) entry which is preliminary data.</text>
</comment>
<dbReference type="AlphaFoldDB" id="X1QVN7"/>
<sequence length="227" mass="25694">METITGTIEKIVYRNEENGYVIAKITVDKNEEKLTTVVGKMASINIGETCELKGEWVNNPKYGWQFSFSDYQLILPTSLIGLKRYLSSGLIKGVGPATADRIVKQFGDKTLEVLENDLQRLTEVEGIAEKRVEMISKSWEEHKEIKRVMIFLQSYQITTGYAVKIYKTYGNKAIEKLKENPYRLVDDVFGIGFKIADRIAQNLGIEADSPARIKAGIKYILNESANQ</sequence>
<feature type="domain" description="ATP-dependent RecD2 DNA helicase-like helix-hairpin-helix" evidence="1">
    <location>
        <begin position="141"/>
        <end position="226"/>
    </location>
</feature>
<dbReference type="Pfam" id="PF14490">
    <property type="entry name" value="HHH_RecD2"/>
    <property type="match status" value="1"/>
</dbReference>
<protein>
    <submittedName>
        <fullName evidence="3">Uncharacterized protein</fullName>
    </submittedName>
</protein>
<dbReference type="InterPro" id="IPR010994">
    <property type="entry name" value="RuvA_2-like"/>
</dbReference>
<evidence type="ECO:0000259" key="2">
    <source>
        <dbReference type="Pfam" id="PF23139"/>
    </source>
</evidence>
<accession>X1QVN7</accession>
<dbReference type="InterPro" id="IPR029493">
    <property type="entry name" value="RecD2-like_HHH"/>
</dbReference>
<organism evidence="3">
    <name type="scientific">marine sediment metagenome</name>
    <dbReference type="NCBI Taxonomy" id="412755"/>
    <lineage>
        <taxon>unclassified sequences</taxon>
        <taxon>metagenomes</taxon>
        <taxon>ecological metagenomes</taxon>
    </lineage>
</organism>
<feature type="domain" description="ATP-dependent RecD2 DNA helicase OB-fold" evidence="2">
    <location>
        <begin position="1"/>
        <end position="76"/>
    </location>
</feature>
<dbReference type="Pfam" id="PF14520">
    <property type="entry name" value="HHH_5"/>
    <property type="match status" value="1"/>
</dbReference>
<dbReference type="Pfam" id="PF23139">
    <property type="entry name" value="OB_YrrC"/>
    <property type="match status" value="1"/>
</dbReference>
<reference evidence="3" key="1">
    <citation type="journal article" date="2014" name="Front. Microbiol.">
        <title>High frequency of phylogenetically diverse reductive dehalogenase-homologous genes in deep subseafloor sedimentary metagenomes.</title>
        <authorList>
            <person name="Kawai M."/>
            <person name="Futagami T."/>
            <person name="Toyoda A."/>
            <person name="Takaki Y."/>
            <person name="Nishi S."/>
            <person name="Hori S."/>
            <person name="Arai W."/>
            <person name="Tsubouchi T."/>
            <person name="Morono Y."/>
            <person name="Uchiyama I."/>
            <person name="Ito T."/>
            <person name="Fujiyama A."/>
            <person name="Inagaki F."/>
            <person name="Takami H."/>
        </authorList>
    </citation>
    <scope>NUCLEOTIDE SEQUENCE</scope>
    <source>
        <strain evidence="3">Expedition CK06-06</strain>
    </source>
</reference>
<evidence type="ECO:0000313" key="3">
    <source>
        <dbReference type="EMBL" id="GAI72632.1"/>
    </source>
</evidence>